<keyword evidence="4" id="KW-1185">Reference proteome</keyword>
<dbReference type="PANTHER" id="PTHR46268:SF6">
    <property type="entry name" value="UNIVERSAL STRESS PROTEIN UP12"/>
    <property type="match status" value="1"/>
</dbReference>
<dbReference type="Pfam" id="PF00582">
    <property type="entry name" value="Usp"/>
    <property type="match status" value="2"/>
</dbReference>
<dbReference type="InterPro" id="IPR006016">
    <property type="entry name" value="UspA"/>
</dbReference>
<dbReference type="EMBL" id="BSOR01000019">
    <property type="protein sequence ID" value="GLR63828.1"/>
    <property type="molecule type" value="Genomic_DNA"/>
</dbReference>
<dbReference type="PANTHER" id="PTHR46268">
    <property type="entry name" value="STRESS RESPONSE PROTEIN NHAX"/>
    <property type="match status" value="1"/>
</dbReference>
<feature type="domain" description="UspA" evidence="2">
    <location>
        <begin position="2"/>
        <end position="156"/>
    </location>
</feature>
<comment type="caution">
    <text evidence="3">The sequence shown here is derived from an EMBL/GenBank/DDBJ whole genome shotgun (WGS) entry which is preliminary data.</text>
</comment>
<evidence type="ECO:0000313" key="3">
    <source>
        <dbReference type="EMBL" id="GLR63828.1"/>
    </source>
</evidence>
<protein>
    <submittedName>
        <fullName evidence="3">Universal stress protein A</fullName>
    </submittedName>
</protein>
<evidence type="ECO:0000256" key="1">
    <source>
        <dbReference type="ARBA" id="ARBA00008791"/>
    </source>
</evidence>
<dbReference type="InterPro" id="IPR006015">
    <property type="entry name" value="Universal_stress_UspA"/>
</dbReference>
<evidence type="ECO:0000313" key="4">
    <source>
        <dbReference type="Proteomes" id="UP001156682"/>
    </source>
</evidence>
<dbReference type="Proteomes" id="UP001156682">
    <property type="component" value="Unassembled WGS sequence"/>
</dbReference>
<comment type="similarity">
    <text evidence="1">Belongs to the universal stress protein A family.</text>
</comment>
<dbReference type="CDD" id="cd00293">
    <property type="entry name" value="USP-like"/>
    <property type="match status" value="2"/>
</dbReference>
<reference evidence="4" key="1">
    <citation type="journal article" date="2019" name="Int. J. Syst. Evol. Microbiol.">
        <title>The Global Catalogue of Microorganisms (GCM) 10K type strain sequencing project: providing services to taxonomists for standard genome sequencing and annotation.</title>
        <authorList>
            <consortium name="The Broad Institute Genomics Platform"/>
            <consortium name="The Broad Institute Genome Sequencing Center for Infectious Disease"/>
            <person name="Wu L."/>
            <person name="Ma J."/>
        </authorList>
    </citation>
    <scope>NUCLEOTIDE SEQUENCE [LARGE SCALE GENOMIC DNA]</scope>
    <source>
        <strain evidence="4">NBRC 100033</strain>
    </source>
</reference>
<proteinExistence type="inferred from homology"/>
<dbReference type="SUPFAM" id="SSF52402">
    <property type="entry name" value="Adenine nucleotide alpha hydrolases-like"/>
    <property type="match status" value="2"/>
</dbReference>
<accession>A0ABQ6A0Q2</accession>
<dbReference type="Gene3D" id="3.40.50.12370">
    <property type="match status" value="1"/>
</dbReference>
<evidence type="ECO:0000259" key="2">
    <source>
        <dbReference type="Pfam" id="PF00582"/>
    </source>
</evidence>
<dbReference type="PRINTS" id="PR01438">
    <property type="entry name" value="UNVRSLSTRESS"/>
</dbReference>
<name>A0ABQ6A0Q2_9GAMM</name>
<organism evidence="3 4">
    <name type="scientific">Marinospirillum insulare</name>
    <dbReference type="NCBI Taxonomy" id="217169"/>
    <lineage>
        <taxon>Bacteria</taxon>
        <taxon>Pseudomonadati</taxon>
        <taxon>Pseudomonadota</taxon>
        <taxon>Gammaproteobacteria</taxon>
        <taxon>Oceanospirillales</taxon>
        <taxon>Oceanospirillaceae</taxon>
        <taxon>Marinospirillum</taxon>
    </lineage>
</organism>
<sequence>MNKIITCIDGSALSDDVCHAGVWAANKLDKTLLLLNAIEKAASPSTKNLSGAIGLGARTALLLEMASLDEQRSKVALTLGKEILEEAKDLAASKGCQSIEKTLRHSGIVEAIRDLEADARLVVIGRLGEGNEQSFKMLGSHIEQVIRQVHTPVLIVNKDFVEPKSFMLAYDGRETADKAVQRILEGGLLDNLTCHLVTVKNKQPKLQEKFEQTKALLIEKGFEVKASFLEGNIFNALEAYKQKEAVDLLVMGAFSHSKLATVFLGSNTLKMVETTQLPLLILH</sequence>
<feature type="domain" description="UspA" evidence="2">
    <location>
        <begin position="211"/>
        <end position="282"/>
    </location>
</feature>
<dbReference type="RefSeq" id="WP_027851761.1">
    <property type="nucleotide sequence ID" value="NZ_BSOR01000019.1"/>
</dbReference>
<gene>
    <name evidence="3" type="ORF">GCM10007878_12640</name>
</gene>